<reference evidence="2" key="2">
    <citation type="journal article" date="2009" name="Genome Res.">
        <title>Comparative genomic analyses of the human fungal pathogens Coccidioides and their relatives.</title>
        <authorList>
            <person name="Sharpton T.J."/>
            <person name="Stajich J.E."/>
            <person name="Rounsley S.D."/>
            <person name="Gardner M.J."/>
            <person name="Wortman J.R."/>
            <person name="Jordar V.S."/>
            <person name="Maiti R."/>
            <person name="Kodira C.D."/>
            <person name="Neafsey D.E."/>
            <person name="Zeng Q."/>
            <person name="Hung C.-Y."/>
            <person name="McMahan C."/>
            <person name="Muszewska A."/>
            <person name="Grynberg M."/>
            <person name="Mandel M.A."/>
            <person name="Kellner E.M."/>
            <person name="Barker B.M."/>
            <person name="Galgiani J.N."/>
            <person name="Orbach M.J."/>
            <person name="Kirkland T.N."/>
            <person name="Cole G.T."/>
            <person name="Henn M.R."/>
            <person name="Birren B.W."/>
            <person name="Taylor J.W."/>
        </authorList>
    </citation>
    <scope>NUCLEOTIDE SEQUENCE [LARGE SCALE GENOMIC DNA]</scope>
    <source>
        <strain evidence="2">RMSCC 3488</strain>
    </source>
</reference>
<organism evidence="1 2">
    <name type="scientific">Coccidioides posadasii RMSCC 3488</name>
    <dbReference type="NCBI Taxonomy" id="454284"/>
    <lineage>
        <taxon>Eukaryota</taxon>
        <taxon>Fungi</taxon>
        <taxon>Dikarya</taxon>
        <taxon>Ascomycota</taxon>
        <taxon>Pezizomycotina</taxon>
        <taxon>Eurotiomycetes</taxon>
        <taxon>Eurotiomycetidae</taxon>
        <taxon>Onygenales</taxon>
        <taxon>Onygenaceae</taxon>
        <taxon>Coccidioides</taxon>
    </lineage>
</organism>
<sequence length="124" mass="13691">MKQNGCRNDPVKLCSPISSFLINPKAVLFTFLPREFGRQFGGKFKSDALARLASPSTTDGWVTSMSSSLTMSSFNISFEPPSSTYEGKNGRYPPYHPASQSSSMLSSIPSVRWWVSAVKPSRYP</sequence>
<evidence type="ECO:0000313" key="1">
    <source>
        <dbReference type="EMBL" id="KMM64658.1"/>
    </source>
</evidence>
<evidence type="ECO:0000313" key="2">
    <source>
        <dbReference type="Proteomes" id="UP000054567"/>
    </source>
</evidence>
<name>A0A0J6F3H3_COCPO</name>
<reference evidence="1 2" key="1">
    <citation type="submission" date="2007-06" db="EMBL/GenBank/DDBJ databases">
        <title>The Genome Sequence of Coccidioides posadasii RMSCC_3488.</title>
        <authorList>
            <consortium name="Coccidioides Genome Resources Consortium"/>
            <consortium name="The Broad Institute Genome Sequencing Platform"/>
            <person name="Henn M.R."/>
            <person name="Sykes S."/>
            <person name="Young S."/>
            <person name="Jaffe D."/>
            <person name="Berlin A."/>
            <person name="Alvarez P."/>
            <person name="Butler J."/>
            <person name="Gnerre S."/>
            <person name="Grabherr M."/>
            <person name="Mauceli E."/>
            <person name="Brockman W."/>
            <person name="Kodira C."/>
            <person name="Alvarado L."/>
            <person name="Zeng Q."/>
            <person name="Crawford M."/>
            <person name="Antoine C."/>
            <person name="Devon K."/>
            <person name="Galgiani J."/>
            <person name="Orsborn K."/>
            <person name="Lewis M.L."/>
            <person name="Nusbaum C."/>
            <person name="Galagan J."/>
            <person name="Birren B."/>
        </authorList>
    </citation>
    <scope>NUCLEOTIDE SEQUENCE [LARGE SCALE GENOMIC DNA]</scope>
    <source>
        <strain evidence="1 2">RMSCC 3488</strain>
    </source>
</reference>
<dbReference type="Proteomes" id="UP000054567">
    <property type="component" value="Unassembled WGS sequence"/>
</dbReference>
<dbReference type="VEuPathDB" id="FungiDB:CPAG_01010"/>
<protein>
    <submittedName>
        <fullName evidence="1">Uncharacterized protein</fullName>
    </submittedName>
</protein>
<dbReference type="AlphaFoldDB" id="A0A0J6F3H3"/>
<dbReference type="EMBL" id="DS268109">
    <property type="protein sequence ID" value="KMM64658.1"/>
    <property type="molecule type" value="Genomic_DNA"/>
</dbReference>
<reference evidence="2" key="3">
    <citation type="journal article" date="2010" name="Genome Res.">
        <title>Population genomic sequencing of Coccidioides fungi reveals recent hybridization and transposon control.</title>
        <authorList>
            <person name="Neafsey D.E."/>
            <person name="Barker B.M."/>
            <person name="Sharpton T.J."/>
            <person name="Stajich J.E."/>
            <person name="Park D.J."/>
            <person name="Whiston E."/>
            <person name="Hung C.-Y."/>
            <person name="McMahan C."/>
            <person name="White J."/>
            <person name="Sykes S."/>
            <person name="Heiman D."/>
            <person name="Young S."/>
            <person name="Zeng Q."/>
            <person name="Abouelleil A."/>
            <person name="Aftuck L."/>
            <person name="Bessette D."/>
            <person name="Brown A."/>
            <person name="FitzGerald M."/>
            <person name="Lui A."/>
            <person name="Macdonald J.P."/>
            <person name="Priest M."/>
            <person name="Orbach M.J."/>
            <person name="Galgiani J.N."/>
            <person name="Kirkland T.N."/>
            <person name="Cole G.T."/>
            <person name="Birren B.W."/>
            <person name="Henn M.R."/>
            <person name="Taylor J.W."/>
            <person name="Rounsley S.D."/>
        </authorList>
    </citation>
    <scope>NUCLEOTIDE SEQUENCE [LARGE SCALE GENOMIC DNA]</scope>
    <source>
        <strain evidence="2">RMSCC 3488</strain>
    </source>
</reference>
<proteinExistence type="predicted"/>
<accession>A0A0J6F3H3</accession>
<gene>
    <name evidence="1" type="ORF">CPAG_01010</name>
</gene>